<proteinExistence type="predicted"/>
<organism evidence="1">
    <name type="scientific">Trichodesmium erythraeum (strain IMS101)</name>
    <dbReference type="NCBI Taxonomy" id="203124"/>
    <lineage>
        <taxon>Bacteria</taxon>
        <taxon>Bacillati</taxon>
        <taxon>Cyanobacteriota</taxon>
        <taxon>Cyanophyceae</taxon>
        <taxon>Oscillatoriophycideae</taxon>
        <taxon>Oscillatoriales</taxon>
        <taxon>Microcoleaceae</taxon>
        <taxon>Trichodesmium</taxon>
    </lineage>
</organism>
<gene>
    <name evidence="1" type="ordered locus">Tery_1453</name>
</gene>
<dbReference type="AlphaFoldDB" id="Q115T1"/>
<dbReference type="HOGENOM" id="CLU_079027_0_0_3"/>
<dbReference type="EMBL" id="CP000393">
    <property type="protein sequence ID" value="ABG50743.1"/>
    <property type="molecule type" value="Genomic_DNA"/>
</dbReference>
<sequence>MKKQLIAVSKKLITLILGIILIINLPIQQSLAASPEDLQELQQLLETQLVRSYQQSVEDAVDARIDEIDNSLWSITLDNTDLIWQKVDGKPQVLMVTWTSWDGYDDKIGEKMQLTREVWTTPVPQLQTFISQFNLNEDNLTLRLEQYLGLPPENGKTKFVQMWVEPKDLFRPCPDPEIIDTSCSLKFPSNVEPQYQEWVNEKILTSYGKNGYPWTRLGYTYDWGSITTEIGASEYVVRVGAEVEIDSVINTIEYVQ</sequence>
<accession>Q115T1</accession>
<dbReference type="OrthoDB" id="747120at2"/>
<dbReference type="RefSeq" id="WP_011611120.1">
    <property type="nucleotide sequence ID" value="NC_008312.1"/>
</dbReference>
<reference evidence="1" key="1">
    <citation type="submission" date="2006-06" db="EMBL/GenBank/DDBJ databases">
        <title>Complete sequence of Trichodesmium erythraeum IMS101.</title>
        <authorList>
            <consortium name="US DOE Joint Genome Institute"/>
            <person name="Copeland A."/>
            <person name="Lucas S."/>
            <person name="Lapidus A."/>
            <person name="Barry K."/>
            <person name="Detter J.C."/>
            <person name="Glavina del Rio T."/>
            <person name="Hammon N."/>
            <person name="Israni S."/>
            <person name="Dalin E."/>
            <person name="Tice H."/>
            <person name="Pitluck S."/>
            <person name="Kiss H."/>
            <person name="Munk A.C."/>
            <person name="Brettin T."/>
            <person name="Bruce D."/>
            <person name="Han C."/>
            <person name="Tapia R."/>
            <person name="Gilna P."/>
            <person name="Schmutz J."/>
            <person name="Larimer F."/>
            <person name="Land M."/>
            <person name="Hauser L."/>
            <person name="Kyrpides N."/>
            <person name="Kim E."/>
            <person name="Richardson P."/>
        </authorList>
    </citation>
    <scope>NUCLEOTIDE SEQUENCE [LARGE SCALE GENOMIC DNA]</scope>
    <source>
        <strain evidence="1">IMS101</strain>
    </source>
</reference>
<dbReference type="STRING" id="203124.Tery_1453"/>
<name>Q115T1_TRIEI</name>
<dbReference type="KEGG" id="ter:Tery_1453"/>
<dbReference type="eggNOG" id="ENOG502ZQ5N">
    <property type="taxonomic scope" value="Bacteria"/>
</dbReference>
<protein>
    <submittedName>
        <fullName evidence="1">Uncharacterized protein</fullName>
    </submittedName>
</protein>
<evidence type="ECO:0000313" key="1">
    <source>
        <dbReference type="EMBL" id="ABG50743.1"/>
    </source>
</evidence>